<dbReference type="AlphaFoldDB" id="A0A814TLV0"/>
<dbReference type="PROSITE" id="PS00028">
    <property type="entry name" value="ZINC_FINGER_C2H2_1"/>
    <property type="match status" value="1"/>
</dbReference>
<accession>A0A814TLV0</accession>
<feature type="region of interest" description="Disordered" evidence="2">
    <location>
        <begin position="865"/>
        <end position="885"/>
    </location>
</feature>
<protein>
    <recommendedName>
        <fullName evidence="3">C2H2-type domain-containing protein</fullName>
    </recommendedName>
</protein>
<feature type="domain" description="C2H2-type" evidence="3">
    <location>
        <begin position="1017"/>
        <end position="1045"/>
    </location>
</feature>
<dbReference type="EMBL" id="CAJNOV010004114">
    <property type="protein sequence ID" value="CAF1163179.1"/>
    <property type="molecule type" value="Genomic_DNA"/>
</dbReference>
<feature type="region of interest" description="Disordered" evidence="2">
    <location>
        <begin position="597"/>
        <end position="654"/>
    </location>
</feature>
<evidence type="ECO:0000256" key="2">
    <source>
        <dbReference type="SAM" id="MobiDB-lite"/>
    </source>
</evidence>
<proteinExistence type="predicted"/>
<feature type="compositionally biased region" description="Polar residues" evidence="2">
    <location>
        <begin position="615"/>
        <end position="629"/>
    </location>
</feature>
<feature type="compositionally biased region" description="Polar residues" evidence="2">
    <location>
        <begin position="597"/>
        <end position="607"/>
    </location>
</feature>
<evidence type="ECO:0000313" key="5">
    <source>
        <dbReference type="Proteomes" id="UP000663855"/>
    </source>
</evidence>
<evidence type="ECO:0000313" key="4">
    <source>
        <dbReference type="EMBL" id="CAF1163179.1"/>
    </source>
</evidence>
<feature type="compositionally biased region" description="Polar residues" evidence="2">
    <location>
        <begin position="645"/>
        <end position="654"/>
    </location>
</feature>
<dbReference type="PROSITE" id="PS50157">
    <property type="entry name" value="ZINC_FINGER_C2H2_2"/>
    <property type="match status" value="1"/>
</dbReference>
<comment type="caution">
    <text evidence="4">The sequence shown here is derived from an EMBL/GenBank/DDBJ whole genome shotgun (WGS) entry which is preliminary data.</text>
</comment>
<evidence type="ECO:0000256" key="1">
    <source>
        <dbReference type="PROSITE-ProRule" id="PRU00042"/>
    </source>
</evidence>
<dbReference type="InterPro" id="IPR013087">
    <property type="entry name" value="Znf_C2H2_type"/>
</dbReference>
<keyword evidence="1" id="KW-0863">Zinc-finger</keyword>
<feature type="compositionally biased region" description="Polar residues" evidence="2">
    <location>
        <begin position="872"/>
        <end position="883"/>
    </location>
</feature>
<dbReference type="Proteomes" id="UP000663855">
    <property type="component" value="Unassembled WGS sequence"/>
</dbReference>
<keyword evidence="1" id="KW-0479">Metal-binding</keyword>
<sequence>MINREPVQSCKIPFKSCQNSVIEHNLVTIQLSVEWPDKGGDDPSLVMHIVNKFPTTSCVEQNHSMSSMCTNTVNHSVPEQKQQETFPTPYQSQIYHHYQQRHLSGINFHSSTKSTATIPTTDFNDFLTTTTTELFNTLQPQVQNSTSPKTVQSTGNIPKSQLLPNFRYPTTATNQQFAFNQHVDHAPSSSHMNDPSMNMPMRTTSPMPAINPMPTLTTPVEVLKTASIPSPTSTLVPSSKKLIVCHCSNPPHCHDDNCQVRELHNPSANTILTTETIYRPFNDPMISHRTAFPSQVRSNDAIATFSITDPMKTSRILPVPSPDLMKTSGSSSNSTTIVSQQVPAKTINTSVLNANPNFQQNSSNFSPVMTNNSSNHQTTSSMPVFIEEQQNTISINPHKQQRRPSRHISLSNHDQLSCQNQNDVYQSLQAMNNFNSLTTQQNNNNHKVTSCPPLQQPERFIFPDHLHATTYSTSDNTSNDSSANKNTTIQLEDELYTSKKSVRSPVELDIIMSDNFMKTEIGSPEINQTISDVIKGKGHITLYRKSKSSGLKPQTKKQPLLSQLVWEHNAPVTTTTYLQTSNEQGQELEQLTHDSNTSTLNVSNAHSRTPPLNPSLDSGQTTLHTLSPQEKSKNNNKKRDRSSSITIKNSRRVSITNINAPQSIATAASSSPLDISRGTTTSPITPQSNLVNTLISWQTNSSAPSSSSSSPNECLTAKTTTTTVASARNANQNLANDSWPSLNINHDTTPSDCIFPGDEQQHRNVALVKTHDLADIIEFLMRPNDNENFNASTPPPPSSSLITISTSITSEILTPTSIDRSANTLEQSVLNRDDIYENFFPSCLPDAEENQVIVAKQTLNNPEKNYSLADNRLNSKSQSQTPKSKVMDAKIELVKQTNNDQAPVTINKQQQQPIQKSLKKSNGQLKSTINKSIKHCSKISKQKDRLHPKPKQTSAKSTCTRCGHGKLVDITFHEFPKQQGLLFECVSCGNNSMRSNVSADERERRIAKVSADHLTKVTCQFCQQTFLSHNDYLMHLKNDHASDKPM</sequence>
<gene>
    <name evidence="4" type="ORF">CJN711_LOCUS10119</name>
</gene>
<keyword evidence="1" id="KW-0862">Zinc</keyword>
<organism evidence="4 5">
    <name type="scientific">Rotaria magnacalcarata</name>
    <dbReference type="NCBI Taxonomy" id="392030"/>
    <lineage>
        <taxon>Eukaryota</taxon>
        <taxon>Metazoa</taxon>
        <taxon>Spiralia</taxon>
        <taxon>Gnathifera</taxon>
        <taxon>Rotifera</taxon>
        <taxon>Eurotatoria</taxon>
        <taxon>Bdelloidea</taxon>
        <taxon>Philodinida</taxon>
        <taxon>Philodinidae</taxon>
        <taxon>Rotaria</taxon>
    </lineage>
</organism>
<reference evidence="4" key="1">
    <citation type="submission" date="2021-02" db="EMBL/GenBank/DDBJ databases">
        <authorList>
            <person name="Nowell W R."/>
        </authorList>
    </citation>
    <scope>NUCLEOTIDE SEQUENCE</scope>
</reference>
<name>A0A814TLV0_9BILA</name>
<feature type="region of interest" description="Disordered" evidence="2">
    <location>
        <begin position="142"/>
        <end position="162"/>
    </location>
</feature>
<feature type="region of interest" description="Disordered" evidence="2">
    <location>
        <begin position="666"/>
        <end position="687"/>
    </location>
</feature>
<evidence type="ECO:0000259" key="3">
    <source>
        <dbReference type="PROSITE" id="PS50157"/>
    </source>
</evidence>
<dbReference type="GO" id="GO:0008270">
    <property type="term" value="F:zinc ion binding"/>
    <property type="evidence" value="ECO:0007669"/>
    <property type="project" value="UniProtKB-KW"/>
</dbReference>